<gene>
    <name evidence="1" type="ORF">K6958_10310</name>
</gene>
<name>A0ABY4RG07_9GAMM</name>
<dbReference type="EMBL" id="CP082904">
    <property type="protein sequence ID" value="UQY45991.1"/>
    <property type="molecule type" value="Genomic_DNA"/>
</dbReference>
<reference evidence="1" key="1">
    <citation type="submission" date="2021-09" db="EMBL/GenBank/DDBJ databases">
        <title>First case of bloodstream infection caused by Mixta hanseatica sp. nov., a member of the Erwiniaceae family.</title>
        <authorList>
            <person name="Both A."/>
            <person name="Huang J."/>
            <person name="Wenzel P."/>
            <person name="Aepfelbacher M."/>
            <person name="Rohde H."/>
            <person name="Christner M."/>
            <person name="Hentschke M."/>
        </authorList>
    </citation>
    <scope>NUCLEOTIDE SEQUENCE</scope>
    <source>
        <strain evidence="1">X22927</strain>
    </source>
</reference>
<organism evidence="1 2">
    <name type="scientific">Mixta hanseatica</name>
    <dbReference type="NCBI Taxonomy" id="2872648"/>
    <lineage>
        <taxon>Bacteria</taxon>
        <taxon>Pseudomonadati</taxon>
        <taxon>Pseudomonadota</taxon>
        <taxon>Gammaproteobacteria</taxon>
        <taxon>Enterobacterales</taxon>
        <taxon>Erwiniaceae</taxon>
        <taxon>Mixta</taxon>
    </lineage>
</organism>
<keyword evidence="2" id="KW-1185">Reference proteome</keyword>
<dbReference type="Gene3D" id="3.30.160.280">
    <property type="match status" value="2"/>
</dbReference>
<accession>A0ABY4RG07</accession>
<sequence>MGQIKGNYGKDAELLVTNDDAYGEPDNCEQRYILPGMTPKDYGSSSWDTNGTLTLLGNNYRGMHQWGSYQKMANKGMMFVKNLDDAEPYIYQALHDGVYGPLPPEGTNNSDWKSIGKGYPIINDLFFRNQKLYEWSERNEDKVNIGDYFIYHNPYNDDTEFFKLKKAGAGYFPIDKVDNEYWQYVGRYPKKNEPLSTSVSLPVHKWDEMNRTGKKGWLYQDDSAERYFILKEDGKYWYYPTQKENEWWQFVSEHP</sequence>
<proteinExistence type="predicted"/>
<protein>
    <submittedName>
        <fullName evidence="1">Uncharacterized protein</fullName>
    </submittedName>
</protein>
<dbReference type="Proteomes" id="UP001056635">
    <property type="component" value="Chromosome"/>
</dbReference>
<evidence type="ECO:0000313" key="2">
    <source>
        <dbReference type="Proteomes" id="UP001056635"/>
    </source>
</evidence>
<dbReference type="RefSeq" id="WP_249894543.1">
    <property type="nucleotide sequence ID" value="NZ_CP082904.1"/>
</dbReference>
<evidence type="ECO:0000313" key="1">
    <source>
        <dbReference type="EMBL" id="UQY45991.1"/>
    </source>
</evidence>